<dbReference type="SUPFAM" id="SSF55909">
    <property type="entry name" value="Pentein"/>
    <property type="match status" value="1"/>
</dbReference>
<feature type="region of interest" description="Disordered" evidence="3">
    <location>
        <begin position="1"/>
        <end position="20"/>
    </location>
</feature>
<dbReference type="EC" id="3.5.3.12" evidence="2"/>
<evidence type="ECO:0000256" key="2">
    <source>
        <dbReference type="HAMAP-Rule" id="MF_01841"/>
    </source>
</evidence>
<evidence type="ECO:0000313" key="5">
    <source>
        <dbReference type="Proteomes" id="UP000604161"/>
    </source>
</evidence>
<keyword evidence="1 2" id="KW-0378">Hydrolase</keyword>
<dbReference type="NCBIfam" id="TIGR03380">
    <property type="entry name" value="agmatine_aguA"/>
    <property type="match status" value="1"/>
</dbReference>
<sequence>MSKVLNSTPQADGFRMPGEHEPQEQVWMAWPVRKDNWRNDALPAQREFINVATSIAQSTPVTFIVGAEHYQQARQAIPEHIRVIEIASNDSWMRDIGATYVINDQGERRANNWQFNAWGGTLDGLYDDWQLDNEVANKMATVTEDDTYNAPLILEGGSIHVDGEGTLFTTEECLLHPSRNPDLSKEQIKALLKDYLNVETIIWLKEGLYNDETNGHVDNIMHVVRPGVVALTYCDDEHDPQYAISQAAYQTLSQSKDAKGRSLEIIKLPMPGPLFVSEQEAQNLNTSQFMERQAGERLAASYANFLVTNQTVILPMLDERTDDQAKVILQKAFPQHQIIGVSTRNILLGGGNIHCITQQVPKK</sequence>
<dbReference type="Pfam" id="PF04371">
    <property type="entry name" value="PAD_porph"/>
    <property type="match status" value="1"/>
</dbReference>
<dbReference type="PANTHER" id="PTHR31377:SF0">
    <property type="entry name" value="AGMATINE DEIMINASE-RELATED"/>
    <property type="match status" value="1"/>
</dbReference>
<reference evidence="4 5" key="1">
    <citation type="submission" date="2020-09" db="EMBL/GenBank/DDBJ databases">
        <title>Marinomonas sp. nov., isolated from the cysticercosis algae of Qingdao, China.</title>
        <authorList>
            <person name="Sun X."/>
        </authorList>
    </citation>
    <scope>NUCLEOTIDE SEQUENCE [LARGE SCALE GENOMIC DNA]</scope>
    <source>
        <strain evidence="4 5">SM2066</strain>
    </source>
</reference>
<comment type="similarity">
    <text evidence="2">Belongs to the agmatine deiminase family.</text>
</comment>
<accession>A0ABR8NYI4</accession>
<dbReference type="HAMAP" id="MF_01841">
    <property type="entry name" value="Agmatine_deimin"/>
    <property type="match status" value="1"/>
</dbReference>
<name>A0ABR8NYI4_9GAMM</name>
<feature type="compositionally biased region" description="Polar residues" evidence="3">
    <location>
        <begin position="1"/>
        <end position="10"/>
    </location>
</feature>
<evidence type="ECO:0000256" key="1">
    <source>
        <dbReference type="ARBA" id="ARBA00022801"/>
    </source>
</evidence>
<comment type="caution">
    <text evidence="4">The sequence shown here is derived from an EMBL/GenBank/DDBJ whole genome shotgun (WGS) entry which is preliminary data.</text>
</comment>
<dbReference type="Gene3D" id="3.75.10.10">
    <property type="entry name" value="L-arginine/glycine Amidinotransferase, Chain A"/>
    <property type="match status" value="1"/>
</dbReference>
<dbReference type="InterPro" id="IPR017754">
    <property type="entry name" value="Agmatine_deiminase"/>
</dbReference>
<dbReference type="GO" id="GO:0047632">
    <property type="term" value="F:agmatine deiminase activity"/>
    <property type="evidence" value="ECO:0007669"/>
    <property type="project" value="UniProtKB-EC"/>
</dbReference>
<dbReference type="EMBL" id="JACYFC010000002">
    <property type="protein sequence ID" value="MBD5771091.1"/>
    <property type="molecule type" value="Genomic_DNA"/>
</dbReference>
<proteinExistence type="inferred from homology"/>
<dbReference type="InterPro" id="IPR007466">
    <property type="entry name" value="Peptidyl-Arg-deiminase_porph"/>
</dbReference>
<protein>
    <recommendedName>
        <fullName evidence="2">Putative agmatine deiminase</fullName>
        <ecNumber evidence="2">3.5.3.12</ecNumber>
    </recommendedName>
    <alternativeName>
        <fullName evidence="2">Agmatine iminohydrolase</fullName>
    </alternativeName>
</protein>
<organism evidence="4 5">
    <name type="scientific">Marinomonas colpomeniae</name>
    <dbReference type="NCBI Taxonomy" id="2774408"/>
    <lineage>
        <taxon>Bacteria</taxon>
        <taxon>Pseudomonadati</taxon>
        <taxon>Pseudomonadota</taxon>
        <taxon>Gammaproteobacteria</taxon>
        <taxon>Oceanospirillales</taxon>
        <taxon>Oceanospirillaceae</taxon>
        <taxon>Marinomonas</taxon>
    </lineage>
</organism>
<evidence type="ECO:0000256" key="3">
    <source>
        <dbReference type="SAM" id="MobiDB-lite"/>
    </source>
</evidence>
<gene>
    <name evidence="2 4" type="primary">aguA</name>
    <name evidence="4" type="ORF">IF202_08490</name>
</gene>
<dbReference type="PANTHER" id="PTHR31377">
    <property type="entry name" value="AGMATINE DEIMINASE-RELATED"/>
    <property type="match status" value="1"/>
</dbReference>
<evidence type="ECO:0000313" key="4">
    <source>
        <dbReference type="EMBL" id="MBD5771091.1"/>
    </source>
</evidence>
<keyword evidence="5" id="KW-1185">Reference proteome</keyword>
<dbReference type="RefSeq" id="WP_191594443.1">
    <property type="nucleotide sequence ID" value="NZ_JACYFC010000002.1"/>
</dbReference>
<comment type="catalytic activity">
    <reaction evidence="2">
        <text>agmatine + H2O = N-carbamoylputrescine + NH4(+)</text>
        <dbReference type="Rhea" id="RHEA:18037"/>
        <dbReference type="ChEBI" id="CHEBI:15377"/>
        <dbReference type="ChEBI" id="CHEBI:28938"/>
        <dbReference type="ChEBI" id="CHEBI:58145"/>
        <dbReference type="ChEBI" id="CHEBI:58318"/>
        <dbReference type="EC" id="3.5.3.12"/>
    </reaction>
</comment>
<dbReference type="NCBIfam" id="NF010070">
    <property type="entry name" value="PRK13551.1"/>
    <property type="match status" value="1"/>
</dbReference>
<feature type="active site" description="Amidino-cysteine intermediate" evidence="2">
    <location>
        <position position="355"/>
    </location>
</feature>
<dbReference type="Proteomes" id="UP000604161">
    <property type="component" value="Unassembled WGS sequence"/>
</dbReference>